<comment type="subunit">
    <text evidence="3">Monomer. Associates with 30S ribosomal subunit, binds 16S rRNA.</text>
</comment>
<dbReference type="HAMAP" id="MF_01820">
    <property type="entry name" value="GTPase_RsgA"/>
    <property type="match status" value="1"/>
</dbReference>
<dbReference type="GeneID" id="86991109"/>
<dbReference type="GO" id="GO:0042274">
    <property type="term" value="P:ribosomal small subunit biogenesis"/>
    <property type="evidence" value="ECO:0007669"/>
    <property type="project" value="UniProtKB-UniRule"/>
</dbReference>
<feature type="domain" description="CP-type G" evidence="6">
    <location>
        <begin position="98"/>
        <end position="267"/>
    </location>
</feature>
<evidence type="ECO:0000256" key="2">
    <source>
        <dbReference type="ARBA" id="ARBA00023134"/>
    </source>
</evidence>
<comment type="caution">
    <text evidence="7">The sequence shown here is derived from an EMBL/GenBank/DDBJ whole genome shotgun (WGS) entry which is preliminary data.</text>
</comment>
<dbReference type="Proteomes" id="UP000190962">
    <property type="component" value="Unassembled WGS sequence"/>
</dbReference>
<dbReference type="InterPro" id="IPR012340">
    <property type="entry name" value="NA-bd_OB-fold"/>
</dbReference>
<dbReference type="STRING" id="2340.JV46_21500"/>
<comment type="similarity">
    <text evidence="3">Belongs to the TRAFAC class YlqF/YawG GTPase family. RsgA subfamily.</text>
</comment>
<keyword evidence="3" id="KW-0862">Zinc</keyword>
<name>A0A0B0HAR6_SOVGS</name>
<dbReference type="PATRIC" id="fig|2340.3.peg.690"/>
<evidence type="ECO:0000256" key="4">
    <source>
        <dbReference type="SAM" id="MobiDB-lite"/>
    </source>
</evidence>
<evidence type="ECO:0000313" key="8">
    <source>
        <dbReference type="EMBL" id="OOY35898.1"/>
    </source>
</evidence>
<dbReference type="Gene3D" id="3.40.50.300">
    <property type="entry name" value="P-loop containing nucleotide triphosphate hydrolases"/>
    <property type="match status" value="1"/>
</dbReference>
<comment type="function">
    <text evidence="3">One of several proteins that assist in the late maturation steps of the functional core of the 30S ribosomal subunit. Helps release RbfA from mature subunits. May play a role in the assembly of ribosomal proteins into the subunit. Circularly permuted GTPase that catalyzes slow GTP hydrolysis, GTPase activity is stimulated by the 30S ribosomal subunit.</text>
</comment>
<keyword evidence="9" id="KW-1185">Reference proteome</keyword>
<dbReference type="AlphaFoldDB" id="A0A0B0HAR6"/>
<evidence type="ECO:0000256" key="1">
    <source>
        <dbReference type="ARBA" id="ARBA00022741"/>
    </source>
</evidence>
<dbReference type="GO" id="GO:0005737">
    <property type="term" value="C:cytoplasm"/>
    <property type="evidence" value="ECO:0007669"/>
    <property type="project" value="UniProtKB-SubCell"/>
</dbReference>
<keyword evidence="1 3" id="KW-0547">Nucleotide-binding</keyword>
<accession>A0A0B0HAR6</accession>
<dbReference type="GO" id="GO:0019843">
    <property type="term" value="F:rRNA binding"/>
    <property type="evidence" value="ECO:0007669"/>
    <property type="project" value="UniProtKB-KW"/>
</dbReference>
<dbReference type="GO" id="GO:0046872">
    <property type="term" value="F:metal ion binding"/>
    <property type="evidence" value="ECO:0007669"/>
    <property type="project" value="UniProtKB-KW"/>
</dbReference>
<dbReference type="NCBIfam" id="NF008931">
    <property type="entry name" value="PRK12288.1"/>
    <property type="match status" value="1"/>
</dbReference>
<feature type="binding site" evidence="3">
    <location>
        <begin position="154"/>
        <end position="157"/>
    </location>
    <ligand>
        <name>GTP</name>
        <dbReference type="ChEBI" id="CHEBI:37565"/>
    </ligand>
</feature>
<feature type="compositionally biased region" description="Low complexity" evidence="4">
    <location>
        <begin position="7"/>
        <end position="21"/>
    </location>
</feature>
<dbReference type="InterPro" id="IPR004881">
    <property type="entry name" value="Ribosome_biogen_GTPase_RsgA"/>
</dbReference>
<feature type="binding site" evidence="3">
    <location>
        <position position="291"/>
    </location>
    <ligand>
        <name>Zn(2+)</name>
        <dbReference type="ChEBI" id="CHEBI:29105"/>
    </ligand>
</feature>
<evidence type="ECO:0000313" key="10">
    <source>
        <dbReference type="Proteomes" id="UP000190962"/>
    </source>
</evidence>
<dbReference type="EMBL" id="JRAA01000001">
    <property type="protein sequence ID" value="KHF26180.1"/>
    <property type="molecule type" value="Genomic_DNA"/>
</dbReference>
<dbReference type="RefSeq" id="WP_043115914.1">
    <property type="nucleotide sequence ID" value="NZ_JRAA01000001.1"/>
</dbReference>
<keyword evidence="2 3" id="KW-0342">GTP-binding</keyword>
<keyword evidence="3" id="KW-0690">Ribosome biogenesis</keyword>
<dbReference type="Proteomes" id="UP000030856">
    <property type="component" value="Unassembled WGS sequence"/>
</dbReference>
<evidence type="ECO:0000313" key="7">
    <source>
        <dbReference type="EMBL" id="KHF26180.1"/>
    </source>
</evidence>
<reference evidence="7 9" key="1">
    <citation type="journal article" date="2014" name="BMC Genomics">
        <title>The genome of the intracellular bacterium of the coastal bivalve, Solemya velum: a blueprint for thriving in and out of symbiosis.</title>
        <authorList>
            <person name="Dmytrenko O."/>
            <person name="Russell S.L."/>
            <person name="Loo W.T."/>
            <person name="Fontanez K.M."/>
            <person name="Liao L."/>
            <person name="Roeselers G."/>
            <person name="Sharma R."/>
            <person name="Stewart F.J."/>
            <person name="Newton I.L."/>
            <person name="Woyke T."/>
            <person name="Wu D."/>
            <person name="Lang J.M."/>
            <person name="Eisen J.A."/>
            <person name="Cavanaugh C.M."/>
        </authorList>
    </citation>
    <scope>NUCLEOTIDE SEQUENCE [LARGE SCALE GENOMIC DNA]</scope>
    <source>
        <strain evidence="7 9">WH</strain>
    </source>
</reference>
<dbReference type="OrthoDB" id="9809485at2"/>
<dbReference type="EC" id="3.6.1.-" evidence="3"/>
<dbReference type="InterPro" id="IPR027417">
    <property type="entry name" value="P-loop_NTPase"/>
</dbReference>
<dbReference type="eggNOG" id="COG1162">
    <property type="taxonomic scope" value="Bacteria"/>
</dbReference>
<keyword evidence="3" id="KW-0479">Metal-binding</keyword>
<dbReference type="PANTHER" id="PTHR32120:SF11">
    <property type="entry name" value="SMALL RIBOSOMAL SUBUNIT BIOGENESIS GTPASE RSGA 1, MITOCHONDRIAL-RELATED"/>
    <property type="match status" value="1"/>
</dbReference>
<keyword evidence="3" id="KW-0378">Hydrolase</keyword>
<protein>
    <recommendedName>
        <fullName evidence="3">Small ribosomal subunit biogenesis GTPase RsgA</fullName>
        <ecNumber evidence="3">3.6.1.-</ecNumber>
    </recommendedName>
</protein>
<dbReference type="SUPFAM" id="SSF52540">
    <property type="entry name" value="P-loop containing nucleoside triphosphate hydrolases"/>
    <property type="match status" value="1"/>
</dbReference>
<evidence type="ECO:0000313" key="9">
    <source>
        <dbReference type="Proteomes" id="UP000030856"/>
    </source>
</evidence>
<reference evidence="8 10" key="2">
    <citation type="submission" date="2016-11" db="EMBL/GenBank/DDBJ databases">
        <title>Mixed transmission modes and dynamic genome evolution in an obligate animal-bacterial symbiosis.</title>
        <authorList>
            <person name="Russell S.L."/>
            <person name="Corbett-Detig R.B."/>
            <person name="Cavanaugh C.M."/>
        </authorList>
    </citation>
    <scope>NUCLEOTIDE SEQUENCE [LARGE SCALE GENOMIC DNA]</scope>
    <source>
        <strain evidence="8">MA-KB16</strain>
    </source>
</reference>
<proteinExistence type="inferred from homology"/>
<dbReference type="Gene3D" id="1.10.40.50">
    <property type="entry name" value="Probable gtpase engc, domain 3"/>
    <property type="match status" value="1"/>
</dbReference>
<dbReference type="PROSITE" id="PS50936">
    <property type="entry name" value="ENGC_GTPASE"/>
    <property type="match status" value="1"/>
</dbReference>
<dbReference type="NCBIfam" id="TIGR00157">
    <property type="entry name" value="ribosome small subunit-dependent GTPase A"/>
    <property type="match status" value="1"/>
</dbReference>
<dbReference type="PANTHER" id="PTHR32120">
    <property type="entry name" value="SMALL RIBOSOMAL SUBUNIT BIOGENESIS GTPASE RSGA"/>
    <property type="match status" value="1"/>
</dbReference>
<dbReference type="InterPro" id="IPR010914">
    <property type="entry name" value="RsgA_GTPase_dom"/>
</dbReference>
<dbReference type="Pfam" id="PF03193">
    <property type="entry name" value="RsgA_GTPase"/>
    <property type="match status" value="1"/>
</dbReference>
<evidence type="ECO:0000259" key="6">
    <source>
        <dbReference type="PROSITE" id="PS51721"/>
    </source>
</evidence>
<dbReference type="GO" id="GO:0005525">
    <property type="term" value="F:GTP binding"/>
    <property type="evidence" value="ECO:0007669"/>
    <property type="project" value="UniProtKB-UniRule"/>
</dbReference>
<keyword evidence="3" id="KW-0963">Cytoplasm</keyword>
<feature type="binding site" evidence="3">
    <location>
        <position position="304"/>
    </location>
    <ligand>
        <name>Zn(2+)</name>
        <dbReference type="ChEBI" id="CHEBI:29105"/>
    </ligand>
</feature>
<evidence type="ECO:0000256" key="3">
    <source>
        <dbReference type="HAMAP-Rule" id="MF_01820"/>
    </source>
</evidence>
<feature type="binding site" evidence="3">
    <location>
        <position position="296"/>
    </location>
    <ligand>
        <name>Zn(2+)</name>
        <dbReference type="ChEBI" id="CHEBI:29105"/>
    </ligand>
</feature>
<comment type="subcellular location">
    <subcellularLocation>
        <location evidence="3">Cytoplasm</location>
    </subcellularLocation>
</comment>
<dbReference type="EMBL" id="MPNX01000002">
    <property type="protein sequence ID" value="OOY35898.1"/>
    <property type="molecule type" value="Genomic_DNA"/>
</dbReference>
<dbReference type="PROSITE" id="PS51721">
    <property type="entry name" value="G_CP"/>
    <property type="match status" value="1"/>
</dbReference>
<comment type="cofactor">
    <cofactor evidence="3">
        <name>Zn(2+)</name>
        <dbReference type="ChEBI" id="CHEBI:29105"/>
    </cofactor>
    <text evidence="3">Binds 1 zinc ion per subunit.</text>
</comment>
<keyword evidence="3" id="KW-0694">RNA-binding</keyword>
<feature type="region of interest" description="Disordered" evidence="4">
    <location>
        <begin position="1"/>
        <end position="37"/>
    </location>
</feature>
<sequence>MARRLSKQQAARIAKRQQQQRDSAGSESTTDSDETLGEAQQGTVIIRHGKQVVVADNEQQMTPCQIRQNIGQIVCGDHVVWHRIDEHHGIVSALEERHSALVRPDYSGRDKPIAANITQLVVVIAPQPEPTGYLIDQYLVTAELIGVKAVILLNKCDLLDDSDTSRKLEQRLDDYREIGYETIAISAKQKIGLEQLDQLFAGETSILVGQSGVGKSSLINRLIPDQEIQTGAISEATGLGRHTTSTTTLYRLPTGGRIIDSPGVRSFRLTINSREQLESGFREFASQLGHCRFSNCSHSHEPDCALIEARDAGKIPAWRLEHFQQLADTLKNGRS</sequence>
<dbReference type="CDD" id="cd01854">
    <property type="entry name" value="YjeQ_EngC"/>
    <property type="match status" value="1"/>
</dbReference>
<gene>
    <name evidence="3" type="primary">rsgA</name>
    <name evidence="8" type="ORF">BOV88_02320</name>
    <name evidence="7" type="ORF">JV46_21500</name>
</gene>
<feature type="domain" description="EngC GTPase" evidence="5">
    <location>
        <begin position="115"/>
        <end position="265"/>
    </location>
</feature>
<evidence type="ECO:0000259" key="5">
    <source>
        <dbReference type="PROSITE" id="PS50936"/>
    </source>
</evidence>
<keyword evidence="3" id="KW-0699">rRNA-binding</keyword>
<dbReference type="InterPro" id="IPR030378">
    <property type="entry name" value="G_CP_dom"/>
</dbReference>
<feature type="binding site" evidence="3">
    <location>
        <begin position="209"/>
        <end position="217"/>
    </location>
    <ligand>
        <name>GTP</name>
        <dbReference type="ChEBI" id="CHEBI:37565"/>
    </ligand>
</feature>
<dbReference type="Gene3D" id="2.40.50.140">
    <property type="entry name" value="Nucleic acid-binding proteins"/>
    <property type="match status" value="1"/>
</dbReference>
<feature type="binding site" evidence="3">
    <location>
        <position position="298"/>
    </location>
    <ligand>
        <name>Zn(2+)</name>
        <dbReference type="ChEBI" id="CHEBI:29105"/>
    </ligand>
</feature>
<dbReference type="GO" id="GO:0003924">
    <property type="term" value="F:GTPase activity"/>
    <property type="evidence" value="ECO:0007669"/>
    <property type="project" value="UniProtKB-UniRule"/>
</dbReference>
<organism evidence="7 9">
    <name type="scientific">Solemya velum gill symbiont</name>
    <dbReference type="NCBI Taxonomy" id="2340"/>
    <lineage>
        <taxon>Bacteria</taxon>
        <taxon>Pseudomonadati</taxon>
        <taxon>Pseudomonadota</taxon>
        <taxon>Gammaproteobacteria</taxon>
        <taxon>sulfur-oxidizing symbionts</taxon>
    </lineage>
</organism>